<gene>
    <name evidence="1" type="ORF">F0562_010640</name>
</gene>
<dbReference type="AlphaFoldDB" id="A0A5J5A2D2"/>
<evidence type="ECO:0000313" key="1">
    <source>
        <dbReference type="EMBL" id="KAA8524216.1"/>
    </source>
</evidence>
<dbReference type="EMBL" id="CM018047">
    <property type="protein sequence ID" value="KAA8524216.1"/>
    <property type="molecule type" value="Genomic_DNA"/>
</dbReference>
<organism evidence="1 2">
    <name type="scientific">Nyssa sinensis</name>
    <dbReference type="NCBI Taxonomy" id="561372"/>
    <lineage>
        <taxon>Eukaryota</taxon>
        <taxon>Viridiplantae</taxon>
        <taxon>Streptophyta</taxon>
        <taxon>Embryophyta</taxon>
        <taxon>Tracheophyta</taxon>
        <taxon>Spermatophyta</taxon>
        <taxon>Magnoliopsida</taxon>
        <taxon>eudicotyledons</taxon>
        <taxon>Gunneridae</taxon>
        <taxon>Pentapetalae</taxon>
        <taxon>asterids</taxon>
        <taxon>Cornales</taxon>
        <taxon>Nyssaceae</taxon>
        <taxon>Nyssa</taxon>
    </lineage>
</organism>
<protein>
    <submittedName>
        <fullName evidence="1">Uncharacterized protein</fullName>
    </submittedName>
</protein>
<proteinExistence type="predicted"/>
<evidence type="ECO:0000313" key="2">
    <source>
        <dbReference type="Proteomes" id="UP000325577"/>
    </source>
</evidence>
<dbReference type="Proteomes" id="UP000325577">
    <property type="component" value="Linkage Group LG4"/>
</dbReference>
<reference evidence="1 2" key="1">
    <citation type="submission" date="2019-09" db="EMBL/GenBank/DDBJ databases">
        <title>A chromosome-level genome assembly of the Chinese tupelo Nyssa sinensis.</title>
        <authorList>
            <person name="Yang X."/>
            <person name="Kang M."/>
            <person name="Yang Y."/>
            <person name="Xiong H."/>
            <person name="Wang M."/>
            <person name="Zhang Z."/>
            <person name="Wang Z."/>
            <person name="Wu H."/>
            <person name="Ma T."/>
            <person name="Liu J."/>
            <person name="Xi Z."/>
        </authorList>
    </citation>
    <scope>NUCLEOTIDE SEQUENCE [LARGE SCALE GENOMIC DNA]</scope>
    <source>
        <strain evidence="1">J267</strain>
        <tissue evidence="1">Leaf</tissue>
    </source>
</reference>
<sequence>MMMMSGCGWVHDLLSTQQPKVEACSTRWLRNGSKGCDWTARELLHHGSEVCSVGVQQGGRGSPGSPGPPSYGFRNAPFWVQVSSSTRTWRGRRSDSGCEHSGIGDSVCEHGSSAAGRGHSLSRKIVLVELRPDYKEAASSWFRRNNRGRLGDGGDDVIIYDFQLSSELGGGW</sequence>
<accession>A0A5J5A2D2</accession>
<keyword evidence="2" id="KW-1185">Reference proteome</keyword>
<name>A0A5J5A2D2_9ASTE</name>